<dbReference type="PANTHER" id="PTHR10884:SF14">
    <property type="entry name" value="NADH DEHYDROGENASE [UBIQUINONE] IRON-SULFUR PROTEIN 3, MITOCHONDRIAL"/>
    <property type="match status" value="1"/>
</dbReference>
<dbReference type="Gene3D" id="3.30.460.80">
    <property type="entry name" value="NADH:ubiquinone oxidoreductase, 30kDa subunit"/>
    <property type="match status" value="1"/>
</dbReference>
<evidence type="ECO:0000256" key="3">
    <source>
        <dbReference type="HAMAP-Rule" id="MF_01357"/>
    </source>
</evidence>
<dbReference type="InterPro" id="IPR037232">
    <property type="entry name" value="NADH_quin_OxRdtase_su_C/D-like"/>
</dbReference>
<feature type="domain" description="NADH:ubiquinone oxidoreductase 30kDa subunit" evidence="6">
    <location>
        <begin position="35"/>
        <end position="159"/>
    </location>
</feature>
<evidence type="ECO:0000259" key="6">
    <source>
        <dbReference type="Pfam" id="PF00329"/>
    </source>
</evidence>
<comment type="subcellular location">
    <subcellularLocation>
        <location evidence="3">Cell inner membrane</location>
        <topology evidence="3">Peripheral membrane protein</topology>
        <orientation evidence="3">Cytoplasmic side</orientation>
    </subcellularLocation>
</comment>
<evidence type="ECO:0000313" key="7">
    <source>
        <dbReference type="EMBL" id="BAH38702.1"/>
    </source>
</evidence>
<evidence type="ECO:0000256" key="1">
    <source>
        <dbReference type="ARBA" id="ARBA00007569"/>
    </source>
</evidence>
<name>C1A8Z2_GEMAT</name>
<sequence>MPRHGAPANPSAATLKARFGADILRTDVVWGETIVYVTKARLHDIVRWLHDEPTERYDYLVDVTAVEYRDADRPIEVVWHLRALQHRQFLRLKVELPKRGPLDVASVYDIYTGADWLERECYDMFGITFTGHPDLRRLLLWEQYREGYPLRKDFPLRGRFSRSEQLKQALSADPEARYSMEELSIADAFESLPEDMKRRIADRAAHGELGEGE</sequence>
<keyword evidence="3" id="KW-0997">Cell inner membrane</keyword>
<dbReference type="eggNOG" id="COG0852">
    <property type="taxonomic scope" value="Bacteria"/>
</dbReference>
<comment type="subunit">
    <text evidence="3">NDH-1 is composed of 14 different subunits. Subunits NuoB, C, D, E, F, and G constitute the peripheral sector of the complex.</text>
</comment>
<dbReference type="PROSITE" id="PS00542">
    <property type="entry name" value="COMPLEX1_30K"/>
    <property type="match status" value="1"/>
</dbReference>
<dbReference type="InterPro" id="IPR020396">
    <property type="entry name" value="NADH_UbQ_OxRdtase_CS"/>
</dbReference>
<reference evidence="8" key="1">
    <citation type="submission" date="2006-03" db="EMBL/GenBank/DDBJ databases">
        <title>Complete genome sequence of Gemmatimonas aurantiaca T-27 that represents a novel phylum Gemmatimonadetes.</title>
        <authorList>
            <person name="Takasaki K."/>
            <person name="Ichikawa N."/>
            <person name="Miura H."/>
            <person name="Matsushita S."/>
            <person name="Watanabe Y."/>
            <person name="Oguchi A."/>
            <person name="Ankai A."/>
            <person name="Yashiro I."/>
            <person name="Takahashi M."/>
            <person name="Terui Y."/>
            <person name="Fukui S."/>
            <person name="Yokoyama H."/>
            <person name="Tanikawa S."/>
            <person name="Hanada S."/>
            <person name="Kamagata Y."/>
            <person name="Fujita N."/>
        </authorList>
    </citation>
    <scope>NUCLEOTIDE SEQUENCE [LARGE SCALE GENOMIC DNA]</scope>
    <source>
        <strain evidence="8">T-27 / DSM 14586 / JCM 11422 / NBRC 100505</strain>
    </source>
</reference>
<dbReference type="GO" id="GO:0005886">
    <property type="term" value="C:plasma membrane"/>
    <property type="evidence" value="ECO:0007669"/>
    <property type="project" value="UniProtKB-SubCell"/>
</dbReference>
<accession>C1A8Z2</accession>
<dbReference type="PANTHER" id="PTHR10884">
    <property type="entry name" value="NADH DEHYDROGENASE UBIQUINONE IRON-SULFUR PROTEIN 3"/>
    <property type="match status" value="1"/>
</dbReference>
<keyword evidence="3" id="KW-1003">Cell membrane</keyword>
<organism evidence="7 8">
    <name type="scientific">Gemmatimonas aurantiaca (strain DSM 14586 / JCM 11422 / NBRC 100505 / T-27)</name>
    <dbReference type="NCBI Taxonomy" id="379066"/>
    <lineage>
        <taxon>Bacteria</taxon>
        <taxon>Pseudomonadati</taxon>
        <taxon>Gemmatimonadota</taxon>
        <taxon>Gemmatimonadia</taxon>
        <taxon>Gemmatimonadales</taxon>
        <taxon>Gemmatimonadaceae</taxon>
        <taxon>Gemmatimonas</taxon>
    </lineage>
</organism>
<evidence type="ECO:0000256" key="2">
    <source>
        <dbReference type="ARBA" id="ARBA00022448"/>
    </source>
</evidence>
<dbReference type="STRING" id="379066.GAU_1660"/>
<evidence type="ECO:0000256" key="5">
    <source>
        <dbReference type="RuleBase" id="RU003582"/>
    </source>
</evidence>
<dbReference type="GO" id="GO:0048038">
    <property type="term" value="F:quinone binding"/>
    <property type="evidence" value="ECO:0007669"/>
    <property type="project" value="UniProtKB-KW"/>
</dbReference>
<evidence type="ECO:0000256" key="4">
    <source>
        <dbReference type="RuleBase" id="RU003456"/>
    </source>
</evidence>
<dbReference type="InterPro" id="IPR010218">
    <property type="entry name" value="NADH_DH_suC"/>
</dbReference>
<dbReference type="HAMAP" id="MF_01357">
    <property type="entry name" value="NDH1_NuoC"/>
    <property type="match status" value="1"/>
</dbReference>
<proteinExistence type="inferred from homology"/>
<dbReference type="EC" id="7.1.1.-" evidence="3"/>
<comment type="function">
    <text evidence="3">NDH-1 shuttles electrons from NADH, via FMN and iron-sulfur (Fe-S) centers, to quinones in the respiratory chain. The immediate electron acceptor for the enzyme in this species is believed to be ubiquinone. Couples the redox reaction to proton translocation (for every two electrons transferred, four hydrogen ions are translocated across the cytoplasmic membrane), and thus conserves the redox energy in a proton gradient.</text>
</comment>
<comment type="catalytic activity">
    <reaction evidence="3 5">
        <text>a quinone + NADH + 5 H(+)(in) = a quinol + NAD(+) + 4 H(+)(out)</text>
        <dbReference type="Rhea" id="RHEA:57888"/>
        <dbReference type="ChEBI" id="CHEBI:15378"/>
        <dbReference type="ChEBI" id="CHEBI:24646"/>
        <dbReference type="ChEBI" id="CHEBI:57540"/>
        <dbReference type="ChEBI" id="CHEBI:57945"/>
        <dbReference type="ChEBI" id="CHEBI:132124"/>
    </reaction>
</comment>
<dbReference type="SUPFAM" id="SSF143243">
    <property type="entry name" value="Nqo5-like"/>
    <property type="match status" value="1"/>
</dbReference>
<keyword evidence="3" id="KW-0830">Ubiquinone</keyword>
<keyword evidence="3 4" id="KW-0520">NAD</keyword>
<comment type="similarity">
    <text evidence="1 3 4">Belongs to the complex I 30 kDa subunit family.</text>
</comment>
<dbReference type="GO" id="GO:0008137">
    <property type="term" value="F:NADH dehydrogenase (ubiquinone) activity"/>
    <property type="evidence" value="ECO:0007669"/>
    <property type="project" value="InterPro"/>
</dbReference>
<keyword evidence="2 3" id="KW-0813">Transport</keyword>
<dbReference type="InterPro" id="IPR001268">
    <property type="entry name" value="NADH_UbQ_OxRdtase_30kDa_su"/>
</dbReference>
<dbReference type="GO" id="GO:0050136">
    <property type="term" value="F:NADH dehydrogenase (quinone) (non-electrogenic) activity"/>
    <property type="evidence" value="ECO:0007669"/>
    <property type="project" value="UniProtKB-UniRule"/>
</dbReference>
<gene>
    <name evidence="3 7" type="primary">nuoC</name>
    <name evidence="7" type="ordered locus">GAU_1660</name>
</gene>
<dbReference type="Pfam" id="PF00329">
    <property type="entry name" value="Complex1_30kDa"/>
    <property type="match status" value="1"/>
</dbReference>
<protein>
    <recommendedName>
        <fullName evidence="3">NADH-quinone oxidoreductase subunit C</fullName>
        <ecNumber evidence="3">7.1.1.-</ecNumber>
    </recommendedName>
    <alternativeName>
        <fullName evidence="3">NADH dehydrogenase I subunit C</fullName>
    </alternativeName>
    <alternativeName>
        <fullName evidence="3">NDH-1 subunit C</fullName>
    </alternativeName>
</protein>
<dbReference type="Proteomes" id="UP000002209">
    <property type="component" value="Chromosome"/>
</dbReference>
<keyword evidence="3" id="KW-0472">Membrane</keyword>
<keyword evidence="3 5" id="KW-0874">Quinone</keyword>
<dbReference type="KEGG" id="gau:GAU_1660"/>
<keyword evidence="7" id="KW-0560">Oxidoreductase</keyword>
<dbReference type="EMBL" id="AP009153">
    <property type="protein sequence ID" value="BAH38702.1"/>
    <property type="molecule type" value="Genomic_DNA"/>
</dbReference>
<keyword evidence="8" id="KW-1185">Reference proteome</keyword>
<dbReference type="AlphaFoldDB" id="C1A8Z2"/>
<keyword evidence="3 4" id="KW-1278">Translocase</keyword>
<dbReference type="HOGENOM" id="CLU_042628_6_0_0"/>
<evidence type="ECO:0000313" key="8">
    <source>
        <dbReference type="Proteomes" id="UP000002209"/>
    </source>
</evidence>